<sequence length="128" mass="14555">MMRRLIFLSFILSFVLIGCTDDDNKEISNIEKVILNISYDTDGDSPSGEACIYFIENINIEDIEPNFMSMSLKGTEGKMVHPIKTIYFDKNSQNKVQLVINWSELPDLVPYGFPKEGNTLLLLSLMPN</sequence>
<reference evidence="1" key="1">
    <citation type="journal article" date="2021" name="Proc. Natl. Acad. Sci. U.S.A.">
        <title>A Catalog of Tens of Thousands of Viruses from Human Metagenomes Reveals Hidden Associations with Chronic Diseases.</title>
        <authorList>
            <person name="Tisza M.J."/>
            <person name="Buck C.B."/>
        </authorList>
    </citation>
    <scope>NUCLEOTIDE SEQUENCE</scope>
    <source>
        <strain evidence="1">CtdtS1</strain>
    </source>
</reference>
<proteinExistence type="predicted"/>
<evidence type="ECO:0000313" key="1">
    <source>
        <dbReference type="EMBL" id="DAD93357.1"/>
    </source>
</evidence>
<evidence type="ECO:0008006" key="2">
    <source>
        <dbReference type="Google" id="ProtNLM"/>
    </source>
</evidence>
<protein>
    <recommendedName>
        <fullName evidence="2">Lipoprotein</fullName>
    </recommendedName>
</protein>
<accession>A0A8S5NEV1</accession>
<dbReference type="EMBL" id="BK015158">
    <property type="protein sequence ID" value="DAD93357.1"/>
    <property type="molecule type" value="Genomic_DNA"/>
</dbReference>
<name>A0A8S5NEV1_9VIRU</name>
<organism evidence="1">
    <name type="scientific">virus sp. ctdtS1</name>
    <dbReference type="NCBI Taxonomy" id="2826808"/>
    <lineage>
        <taxon>Viruses</taxon>
    </lineage>
</organism>
<dbReference type="PROSITE" id="PS51257">
    <property type="entry name" value="PROKAR_LIPOPROTEIN"/>
    <property type="match status" value="1"/>
</dbReference>